<proteinExistence type="inferred from homology"/>
<gene>
    <name evidence="6" type="ORF">HTAM1171_LOCUS843</name>
</gene>
<dbReference type="Pfam" id="PF00887">
    <property type="entry name" value="ACBP"/>
    <property type="match status" value="1"/>
</dbReference>
<evidence type="ECO:0000256" key="4">
    <source>
        <dbReference type="SAM" id="Phobius"/>
    </source>
</evidence>
<keyword evidence="4" id="KW-0472">Membrane</keyword>
<evidence type="ECO:0000259" key="5">
    <source>
        <dbReference type="PROSITE" id="PS51228"/>
    </source>
</evidence>
<keyword evidence="2" id="KW-0446">Lipid-binding</keyword>
<organism evidence="6">
    <name type="scientific">Helicotheca tamesis</name>
    <dbReference type="NCBI Taxonomy" id="374047"/>
    <lineage>
        <taxon>Eukaryota</taxon>
        <taxon>Sar</taxon>
        <taxon>Stramenopiles</taxon>
        <taxon>Ochrophyta</taxon>
        <taxon>Bacillariophyta</taxon>
        <taxon>Mediophyceae</taxon>
        <taxon>Lithodesmiophycidae</taxon>
        <taxon>Lithodesmiales</taxon>
        <taxon>Lithodesmiaceae</taxon>
        <taxon>Helicotheca</taxon>
    </lineage>
</organism>
<keyword evidence="4" id="KW-0812">Transmembrane</keyword>
<feature type="transmembrane region" description="Helical" evidence="4">
    <location>
        <begin position="267"/>
        <end position="289"/>
    </location>
</feature>
<protein>
    <recommendedName>
        <fullName evidence="5">ACB domain-containing protein</fullName>
    </recommendedName>
</protein>
<feature type="compositionally biased region" description="Acidic residues" evidence="3">
    <location>
        <begin position="137"/>
        <end position="149"/>
    </location>
</feature>
<name>A0A7S2E1J9_9STRA</name>
<reference evidence="6" key="1">
    <citation type="submission" date="2021-01" db="EMBL/GenBank/DDBJ databases">
        <authorList>
            <person name="Corre E."/>
            <person name="Pelletier E."/>
            <person name="Niang G."/>
            <person name="Scheremetjew M."/>
            <person name="Finn R."/>
            <person name="Kale V."/>
            <person name="Holt S."/>
            <person name="Cochrane G."/>
            <person name="Meng A."/>
            <person name="Brown T."/>
            <person name="Cohen L."/>
        </authorList>
    </citation>
    <scope>NUCLEOTIDE SEQUENCE</scope>
    <source>
        <strain evidence="6">CCMP826</strain>
    </source>
</reference>
<sequence length="404" mass="43145">MSASGTTPGAAFRAKAALMKTWRPETSPSNRDRLELYALHKQVLSGDAPMKNPPDASVADKAKMNAWRTKRGMTQVEAMSRYVSECDRQLRVYGSKSSSTTAPTGDAFSSASDTPAGGGGRGSGTRTPTNTPATGNDENDNDDNSEEEETILLTPRGLAAVPLLCAAAAESRPSYLARLRATGPPSNGWWAKQEPLCAEPNSFVATPENLVIGCAAKVEYVSLSLTLSQRGGSSSSSTETRANGNVDHGLPVPPAVLQSFLWPAHNVLLVVWIVLIFICTLIGSAFLTIRTILLGSKRTHVRLDQIFNDEIGPCSRVASSLCEPHQAITVRLSGLMLMPLVTLCDIARAVCDGGGQLVGGGVYVAALVITWWYWICVLPCAAFWGVFWSLMLGWCFALIELAGV</sequence>
<dbReference type="GO" id="GO:0000062">
    <property type="term" value="F:fatty-acyl-CoA binding"/>
    <property type="evidence" value="ECO:0007669"/>
    <property type="project" value="InterPro"/>
</dbReference>
<feature type="domain" description="ACB" evidence="5">
    <location>
        <begin position="1"/>
        <end position="95"/>
    </location>
</feature>
<feature type="region of interest" description="Disordered" evidence="3">
    <location>
        <begin position="94"/>
        <end position="149"/>
    </location>
</feature>
<feature type="compositionally biased region" description="Polar residues" evidence="3">
    <location>
        <begin position="95"/>
        <end position="110"/>
    </location>
</feature>
<evidence type="ECO:0000256" key="1">
    <source>
        <dbReference type="ARBA" id="ARBA00005567"/>
    </source>
</evidence>
<dbReference type="Gene3D" id="1.20.80.10">
    <property type="match status" value="1"/>
</dbReference>
<dbReference type="AlphaFoldDB" id="A0A7S2E1J9"/>
<dbReference type="EMBL" id="HBGV01001386">
    <property type="protein sequence ID" value="CAD9468928.1"/>
    <property type="molecule type" value="Transcribed_RNA"/>
</dbReference>
<dbReference type="InterPro" id="IPR014352">
    <property type="entry name" value="FERM/acyl-CoA-bd_prot_sf"/>
</dbReference>
<accession>A0A7S2E1J9</accession>
<feature type="transmembrane region" description="Helical" evidence="4">
    <location>
        <begin position="357"/>
        <end position="375"/>
    </location>
</feature>
<dbReference type="PROSITE" id="PS51228">
    <property type="entry name" value="ACB_2"/>
    <property type="match status" value="1"/>
</dbReference>
<dbReference type="PANTHER" id="PTHR23310">
    <property type="entry name" value="ACYL-COA-BINDING PROTEIN, ACBP"/>
    <property type="match status" value="1"/>
</dbReference>
<dbReference type="GO" id="GO:0006631">
    <property type="term" value="P:fatty acid metabolic process"/>
    <property type="evidence" value="ECO:0007669"/>
    <property type="project" value="TreeGrafter"/>
</dbReference>
<evidence type="ECO:0000256" key="3">
    <source>
        <dbReference type="SAM" id="MobiDB-lite"/>
    </source>
</evidence>
<evidence type="ECO:0000256" key="2">
    <source>
        <dbReference type="ARBA" id="ARBA00023121"/>
    </source>
</evidence>
<evidence type="ECO:0000313" key="6">
    <source>
        <dbReference type="EMBL" id="CAD9468928.1"/>
    </source>
</evidence>
<dbReference type="PANTHER" id="PTHR23310:SF62">
    <property type="entry name" value="ACYL-COA BINDING PROTEIN 1, ISOFORM A"/>
    <property type="match status" value="1"/>
</dbReference>
<feature type="transmembrane region" description="Helical" evidence="4">
    <location>
        <begin position="381"/>
        <end position="402"/>
    </location>
</feature>
<comment type="similarity">
    <text evidence="1">Belongs to the ACBP family.</text>
</comment>
<keyword evidence="4" id="KW-1133">Transmembrane helix</keyword>
<dbReference type="InterPro" id="IPR035984">
    <property type="entry name" value="Acyl-CoA-binding_sf"/>
</dbReference>
<dbReference type="InterPro" id="IPR000582">
    <property type="entry name" value="Acyl-CoA-binding_protein"/>
</dbReference>
<dbReference type="SUPFAM" id="SSF47027">
    <property type="entry name" value="Acyl-CoA binding protein"/>
    <property type="match status" value="1"/>
</dbReference>